<protein>
    <submittedName>
        <fullName evidence="1">Uncharacterized protein</fullName>
    </submittedName>
</protein>
<proteinExistence type="predicted"/>
<organism evidence="1 2">
    <name type="scientific">Vermiconidia calcicola</name>
    <dbReference type="NCBI Taxonomy" id="1690605"/>
    <lineage>
        <taxon>Eukaryota</taxon>
        <taxon>Fungi</taxon>
        <taxon>Dikarya</taxon>
        <taxon>Ascomycota</taxon>
        <taxon>Pezizomycotina</taxon>
        <taxon>Dothideomycetes</taxon>
        <taxon>Dothideomycetidae</taxon>
        <taxon>Mycosphaerellales</taxon>
        <taxon>Extremaceae</taxon>
        <taxon>Vermiconidia</taxon>
    </lineage>
</organism>
<name>A0ACC3N000_9PEZI</name>
<gene>
    <name evidence="1" type="ORF">LTR37_012358</name>
</gene>
<dbReference type="Proteomes" id="UP001281147">
    <property type="component" value="Unassembled WGS sequence"/>
</dbReference>
<reference evidence="1" key="1">
    <citation type="submission" date="2023-07" db="EMBL/GenBank/DDBJ databases">
        <title>Black Yeasts Isolated from many extreme environments.</title>
        <authorList>
            <person name="Coleine C."/>
            <person name="Stajich J.E."/>
            <person name="Selbmann L."/>
        </authorList>
    </citation>
    <scope>NUCLEOTIDE SEQUENCE</scope>
    <source>
        <strain evidence="1">CCFEE 5714</strain>
    </source>
</reference>
<evidence type="ECO:0000313" key="2">
    <source>
        <dbReference type="Proteomes" id="UP001281147"/>
    </source>
</evidence>
<keyword evidence="2" id="KW-1185">Reference proteome</keyword>
<comment type="caution">
    <text evidence="1">The sequence shown here is derived from an EMBL/GenBank/DDBJ whole genome shotgun (WGS) entry which is preliminary data.</text>
</comment>
<dbReference type="EMBL" id="JAUTXU010000114">
    <property type="protein sequence ID" value="KAK3707026.1"/>
    <property type="molecule type" value="Genomic_DNA"/>
</dbReference>
<evidence type="ECO:0000313" key="1">
    <source>
        <dbReference type="EMBL" id="KAK3707026.1"/>
    </source>
</evidence>
<accession>A0ACC3N000</accession>
<sequence length="506" mass="57453">MPNMPYCPRVQFGSQLPTLESIYKPLGQDGFRLLQLLGYDDYGILRCSLQHARFQDDTTLPYSAISYTWSEAGKIWYGDYDTSQKPIRINGAVVLVSHKVANIGCLAQQTDTNEKSSQVARMGAVYGCAAEVLSFLASPSRETDEVFDQAIRNSHMPNYKPSPSLFASYLNLFANEYWQRAWVFQEIAMARTITIHCGSRTAALDTVFALESCLDGMIIDEGFSGKINGLRLLRHSKPMFSRMWKHGMTAWTDPTTYATKGINSPFLDVLRISRGHKACRDPRDMLYSRMALASDAATMIPYPDYEMSVDDLYKRFATNHIIRTSSLDIITFANHTAMHLPTWVPDWTSQDMPWDSVTNKHDTLRCSLSLLAWSDVRLPRISRCRSELMVQGRVLKIIQRHDIEALFESAFGTLARYSGSYPLSEVPRMGDSICVLRGCSLPVYLRAIGQHVIVVGRHFFAQDRLFDPKLGLITAAEAKDDTKQKNWSLTFIEAVQSRREEIFRIR</sequence>